<feature type="repeat" description="Cys-rich GLG1" evidence="8">
    <location>
        <begin position="377"/>
        <end position="439"/>
    </location>
</feature>
<feature type="repeat" description="Cys-rich GLG1" evidence="8">
    <location>
        <begin position="514"/>
        <end position="573"/>
    </location>
</feature>
<dbReference type="PROSITE" id="PS51289">
    <property type="entry name" value="GLG1_C_RICH"/>
    <property type="match status" value="7"/>
</dbReference>
<feature type="chain" id="PRO_5036209041" description="Golgi apparatus protein 1" evidence="10">
    <location>
        <begin position="20"/>
        <end position="1097"/>
    </location>
</feature>
<evidence type="ECO:0000256" key="1">
    <source>
        <dbReference type="ARBA" id="ARBA00004479"/>
    </source>
</evidence>
<organism evidence="11">
    <name type="scientific">Darwinula stevensoni</name>
    <dbReference type="NCBI Taxonomy" id="69355"/>
    <lineage>
        <taxon>Eukaryota</taxon>
        <taxon>Metazoa</taxon>
        <taxon>Ecdysozoa</taxon>
        <taxon>Arthropoda</taxon>
        <taxon>Crustacea</taxon>
        <taxon>Oligostraca</taxon>
        <taxon>Ostracoda</taxon>
        <taxon>Podocopa</taxon>
        <taxon>Podocopida</taxon>
        <taxon>Darwinulocopina</taxon>
        <taxon>Darwinuloidea</taxon>
        <taxon>Darwinulidae</taxon>
        <taxon>Darwinula</taxon>
    </lineage>
</organism>
<feature type="repeat" description="Cys-rich GLG1" evidence="8">
    <location>
        <begin position="827"/>
        <end position="892"/>
    </location>
</feature>
<keyword evidence="7" id="KW-0325">Glycoprotein</keyword>
<dbReference type="GO" id="GO:0000139">
    <property type="term" value="C:Golgi membrane"/>
    <property type="evidence" value="ECO:0007669"/>
    <property type="project" value="InterPro"/>
</dbReference>
<dbReference type="Pfam" id="PF00839">
    <property type="entry name" value="Cys_rich_FGFR"/>
    <property type="match status" value="14"/>
</dbReference>
<evidence type="ECO:0000256" key="6">
    <source>
        <dbReference type="ARBA" id="ARBA00023136"/>
    </source>
</evidence>
<dbReference type="EMBL" id="LR899970">
    <property type="protein sequence ID" value="CAD7243557.1"/>
    <property type="molecule type" value="Genomic_DNA"/>
</dbReference>
<evidence type="ECO:0008006" key="13">
    <source>
        <dbReference type="Google" id="ProtNLM"/>
    </source>
</evidence>
<dbReference type="GO" id="GO:0017134">
    <property type="term" value="F:fibroblast growth factor binding"/>
    <property type="evidence" value="ECO:0007669"/>
    <property type="project" value="TreeGrafter"/>
</dbReference>
<evidence type="ECO:0000256" key="4">
    <source>
        <dbReference type="ARBA" id="ARBA00022737"/>
    </source>
</evidence>
<evidence type="ECO:0000256" key="10">
    <source>
        <dbReference type="SAM" id="SignalP"/>
    </source>
</evidence>
<feature type="signal peptide" evidence="10">
    <location>
        <begin position="1"/>
        <end position="19"/>
    </location>
</feature>
<dbReference type="Proteomes" id="UP000677054">
    <property type="component" value="Unassembled WGS sequence"/>
</dbReference>
<evidence type="ECO:0000256" key="3">
    <source>
        <dbReference type="ARBA" id="ARBA00022729"/>
    </source>
</evidence>
<evidence type="ECO:0000256" key="8">
    <source>
        <dbReference type="PROSITE-ProRule" id="PRU00622"/>
    </source>
</evidence>
<dbReference type="InterPro" id="IPR001893">
    <property type="entry name" value="Cys-rich_GLG1_repeat"/>
</dbReference>
<evidence type="ECO:0000256" key="7">
    <source>
        <dbReference type="ARBA" id="ARBA00023180"/>
    </source>
</evidence>
<keyword evidence="5 9" id="KW-1133">Transmembrane helix</keyword>
<dbReference type="PANTHER" id="PTHR11884:SF1">
    <property type="entry name" value="GOLGI APPARATUS PROTEIN 1"/>
    <property type="match status" value="1"/>
</dbReference>
<dbReference type="OrthoDB" id="2015434at2759"/>
<feature type="repeat" description="Cys-rich GLG1" evidence="8">
    <location>
        <begin position="308"/>
        <end position="367"/>
    </location>
</feature>
<keyword evidence="12" id="KW-1185">Reference proteome</keyword>
<feature type="repeat" description="Cys-rich GLG1" evidence="8">
    <location>
        <begin position="957"/>
        <end position="1017"/>
    </location>
</feature>
<evidence type="ECO:0000256" key="5">
    <source>
        <dbReference type="ARBA" id="ARBA00022989"/>
    </source>
</evidence>
<evidence type="ECO:0000313" key="12">
    <source>
        <dbReference type="Proteomes" id="UP000677054"/>
    </source>
</evidence>
<evidence type="ECO:0000313" key="11">
    <source>
        <dbReference type="EMBL" id="CAD7243557.1"/>
    </source>
</evidence>
<keyword evidence="2 9" id="KW-0812">Transmembrane</keyword>
<dbReference type="EMBL" id="CAJPEV010000453">
    <property type="protein sequence ID" value="CAG0885448.1"/>
    <property type="molecule type" value="Genomic_DNA"/>
</dbReference>
<keyword evidence="3 10" id="KW-0732">Signal</keyword>
<feature type="transmembrane region" description="Helical" evidence="9">
    <location>
        <begin position="1064"/>
        <end position="1084"/>
    </location>
</feature>
<dbReference type="InterPro" id="IPR017873">
    <property type="entry name" value="Cys-rich_GLG1_repeat_euk"/>
</dbReference>
<dbReference type="AlphaFoldDB" id="A0A7R8X4R7"/>
<keyword evidence="4" id="KW-0677">Repeat</keyword>
<proteinExistence type="predicted"/>
<sequence length="1097" mass="125305">MRLLVLFVVTLFSVRRASGAEKGSQLGNKKTLIAEQPECAEDVRKICKDQVSNNLNVLECLQNSQLIWKYKHDLTHSDRFQDAALDLCKGDLEKVPCKPENKDNFISCLLEHKFNITSFKCHQFLGKVATIIFSDYNMIQKFTDSCQNDIEKLKCGRMNFDENALHSQGRTISCLSQHFEDLSNNCQHEILRIAELQSDDFHLDRPLYFACREDREKFCADVHAGEGRVYTCLLRNKNKKGMSDECKEKLFLREKLIMQDYKISHGLVKACRQDIRNNQCRRGTSSNREIKLAQILICLEGATLKGKHVAGECEAEMALHRRMLLEDKNLTPDLLAACSEEIENFCNSHSIDGSILSCLMDHAVPSHQNFSGTGGYTVGPQCIRQVEDLLKVTDASEDWRVDPILEESCQRVVDSSCSSVQPGEGRVIQCLMTKLNSPHMEPACKAALLRLMYFVARDFSLDAQLYKYCHNNAEKFCNAKKDWAEVTKTTDPERGLVTLSCLYHVAYHPTKEKKLDKKCAPEVKRVMRQRALSVDLNPEVEEQCLPDLASKCSSDIEEGDEMECLQDNLEFLEEKCRIAVKNFTIEEVEHRELNPSLTLHCDDIINRYCEDYLDEDSENGDVLECLIAHKREFEVRTSPKCLATIEHFQLISLKDYSFSPKFKESCDHDVMLLCPDLMQHSSTRHKAEIVACLSGKIWQAAIEGKKPELGHKCLDELRSQLLQQQSDIRLNPFLQQSCQTDIDHYCKDVAHTEGKVLECLRENRKFLTKLCQQEIFKADAIAMADNQLDFALVTDCKHMIKRYCSQEDNDHLLECLKSHKDTAEWVNFDQKCKRIIATRMIERSSDIRLNPSLHKACDLEMTKFCAKVILNEIEFSEGKMVACLRDQLIAKKLRPSCEEELANLMKESALDIRQNPTLMNACKFEIKMCINGAQKLEEYSEGEIEECLKAQFVKHAIINDTCKQEVAKLVEAGEADIMADPILYRACSQDIHSHCPGIDHGRGRWLSCLLNVLDENQEHLSSPCSEKLISRKAMFEYAAKVAPIAVETVQELVNQAWSSPSRSYFLIVLTVFVAFIFLGGLFFGRATKRLRAELKNK</sequence>
<feature type="repeat" description="Cys-rich GLG1" evidence="8">
    <location>
        <begin position="708"/>
        <end position="768"/>
    </location>
</feature>
<evidence type="ECO:0000256" key="9">
    <source>
        <dbReference type="SAM" id="Phobius"/>
    </source>
</evidence>
<feature type="repeat" description="Cys-rich GLG1" evidence="8">
    <location>
        <begin position="181"/>
        <end position="241"/>
    </location>
</feature>
<name>A0A7R8X4R7_9CRUS</name>
<reference evidence="11" key="1">
    <citation type="submission" date="2020-11" db="EMBL/GenBank/DDBJ databases">
        <authorList>
            <person name="Tran Van P."/>
        </authorList>
    </citation>
    <scope>NUCLEOTIDE SEQUENCE</scope>
</reference>
<comment type="subcellular location">
    <subcellularLocation>
        <location evidence="1">Membrane</location>
        <topology evidence="1">Single-pass type I membrane protein</topology>
    </subcellularLocation>
</comment>
<keyword evidence="6 9" id="KW-0472">Membrane</keyword>
<dbReference type="InterPro" id="IPR039728">
    <property type="entry name" value="GLG1"/>
</dbReference>
<accession>A0A7R8X4R7</accession>
<gene>
    <name evidence="11" type="ORF">DSTB1V02_LOCUS3474</name>
</gene>
<protein>
    <recommendedName>
        <fullName evidence="13">Golgi apparatus protein 1</fullName>
    </recommendedName>
</protein>
<dbReference type="PANTHER" id="PTHR11884">
    <property type="entry name" value="SELECTIN LIGAND RELATED"/>
    <property type="match status" value="1"/>
</dbReference>
<evidence type="ECO:0000256" key="2">
    <source>
        <dbReference type="ARBA" id="ARBA00022692"/>
    </source>
</evidence>